<evidence type="ECO:0000256" key="1">
    <source>
        <dbReference type="ARBA" id="ARBA00023186"/>
    </source>
</evidence>
<dbReference type="VEuPathDB" id="ToxoDB:CSUI_003026"/>
<dbReference type="GeneID" id="94426435"/>
<feature type="compositionally biased region" description="Basic and acidic residues" evidence="2">
    <location>
        <begin position="187"/>
        <end position="208"/>
    </location>
</feature>
<dbReference type="InterPro" id="IPR036714">
    <property type="entry name" value="SDH_sf"/>
</dbReference>
<feature type="non-terminal residue" evidence="3">
    <location>
        <position position="242"/>
    </location>
</feature>
<organism evidence="3 4">
    <name type="scientific">Cystoisospora suis</name>
    <dbReference type="NCBI Taxonomy" id="483139"/>
    <lineage>
        <taxon>Eukaryota</taxon>
        <taxon>Sar</taxon>
        <taxon>Alveolata</taxon>
        <taxon>Apicomplexa</taxon>
        <taxon>Conoidasida</taxon>
        <taxon>Coccidia</taxon>
        <taxon>Eucoccidiorida</taxon>
        <taxon>Eimeriorina</taxon>
        <taxon>Sarcocystidae</taxon>
        <taxon>Cystoisospora</taxon>
    </lineage>
</organism>
<evidence type="ECO:0000313" key="3">
    <source>
        <dbReference type="EMBL" id="PHJ23125.1"/>
    </source>
</evidence>
<dbReference type="Gene3D" id="1.10.150.250">
    <property type="entry name" value="Flavinator of succinate dehydrogenase"/>
    <property type="match status" value="1"/>
</dbReference>
<dbReference type="OrthoDB" id="424813at2759"/>
<reference evidence="3 4" key="1">
    <citation type="journal article" date="2017" name="Int. J. Parasitol.">
        <title>The genome of the protozoan parasite Cystoisospora suis and a reverse vaccinology approach to identify vaccine candidates.</title>
        <authorList>
            <person name="Palmieri N."/>
            <person name="Shrestha A."/>
            <person name="Ruttkowski B."/>
            <person name="Beck T."/>
            <person name="Vogl C."/>
            <person name="Tomley F."/>
            <person name="Blake D.P."/>
            <person name="Joachim A."/>
        </authorList>
    </citation>
    <scope>NUCLEOTIDE SEQUENCE [LARGE SCALE GENOMIC DNA]</scope>
    <source>
        <strain evidence="3 4">Wien I</strain>
    </source>
</reference>
<dbReference type="Pfam" id="PF03937">
    <property type="entry name" value="Sdh5"/>
    <property type="match status" value="1"/>
</dbReference>
<keyword evidence="1" id="KW-0143">Chaperone</keyword>
<dbReference type="Proteomes" id="UP000221165">
    <property type="component" value="Unassembled WGS sequence"/>
</dbReference>
<dbReference type="RefSeq" id="XP_067924802.1">
    <property type="nucleotide sequence ID" value="XM_068063224.1"/>
</dbReference>
<accession>A0A2C6L6G7</accession>
<comment type="caution">
    <text evidence="3">The sequence shown here is derived from an EMBL/GenBank/DDBJ whole genome shotgun (WGS) entry which is preliminary data.</text>
</comment>
<gene>
    <name evidence="3" type="ORF">CSUI_003026</name>
</gene>
<dbReference type="AlphaFoldDB" id="A0A2C6L6G7"/>
<feature type="region of interest" description="Disordered" evidence="2">
    <location>
        <begin position="181"/>
        <end position="208"/>
    </location>
</feature>
<dbReference type="SUPFAM" id="SSF109910">
    <property type="entry name" value="YgfY-like"/>
    <property type="match status" value="1"/>
</dbReference>
<sequence length="242" mass="27201">MMDLCLLSTRFSSLFSPPIRKIPHFTSTALRIHRGRSSSSFSPDTPSKPSPFSPSLPPCRCFPSSSCRAPLTPSVSTTRRCRFLSLSSLYEEDDARRHTNPSQAAEINLSSHLNRKDYRIFLSSPSPTSSTLSPSSLSVVCKKEEGLASQQMKKKRSEIYISSTPTSTPLYCRRFSSVSDPRQITHPADRDASQQGRCEEGEGGREEDIERSTRLKRLMYRAKQRGWVELDLLLGGYAEKFL</sequence>
<evidence type="ECO:0000256" key="2">
    <source>
        <dbReference type="SAM" id="MobiDB-lite"/>
    </source>
</evidence>
<protein>
    <submittedName>
        <fullName evidence="3">Tpr repeat region protein</fullName>
    </submittedName>
</protein>
<keyword evidence="4" id="KW-1185">Reference proteome</keyword>
<evidence type="ECO:0000313" key="4">
    <source>
        <dbReference type="Proteomes" id="UP000221165"/>
    </source>
</evidence>
<name>A0A2C6L6G7_9APIC</name>
<dbReference type="EMBL" id="MIGC01001285">
    <property type="protein sequence ID" value="PHJ23125.1"/>
    <property type="molecule type" value="Genomic_DNA"/>
</dbReference>
<proteinExistence type="predicted"/>
<dbReference type="InterPro" id="IPR005631">
    <property type="entry name" value="SDH"/>
</dbReference>